<reference evidence="2 3" key="1">
    <citation type="journal article" date="2013" name="Front. Plant Sci.">
        <title>The Reference Genome of the Halophytic Plant Eutrema salsugineum.</title>
        <authorList>
            <person name="Yang R."/>
            <person name="Jarvis D.E."/>
            <person name="Chen H."/>
            <person name="Beilstein M.A."/>
            <person name="Grimwood J."/>
            <person name="Jenkins J."/>
            <person name="Shu S."/>
            <person name="Prochnik S."/>
            <person name="Xin M."/>
            <person name="Ma C."/>
            <person name="Schmutz J."/>
            <person name="Wing R.A."/>
            <person name="Mitchell-Olds T."/>
            <person name="Schumaker K.S."/>
            <person name="Wang X."/>
        </authorList>
    </citation>
    <scope>NUCLEOTIDE SEQUENCE [LARGE SCALE GENOMIC DNA]</scope>
</reference>
<dbReference type="KEGG" id="eus:EUTSA_v10013318mg"/>
<evidence type="ECO:0000313" key="2">
    <source>
        <dbReference type="EMBL" id="ESQ42738.1"/>
    </source>
</evidence>
<dbReference type="eggNOG" id="ENOG502RRA7">
    <property type="taxonomic scope" value="Eukaryota"/>
</dbReference>
<dbReference type="SUPFAM" id="SSF52047">
    <property type="entry name" value="RNI-like"/>
    <property type="match status" value="1"/>
</dbReference>
<evidence type="ECO:0000259" key="1">
    <source>
        <dbReference type="PROSITE" id="PS50181"/>
    </source>
</evidence>
<dbReference type="SUPFAM" id="SSF81383">
    <property type="entry name" value="F-box domain"/>
    <property type="match status" value="1"/>
</dbReference>
<dbReference type="InterPro" id="IPR050232">
    <property type="entry name" value="FBL13/AtMIF1-like"/>
</dbReference>
<dbReference type="CDD" id="cd22160">
    <property type="entry name" value="F-box_AtFBL13-like"/>
    <property type="match status" value="1"/>
</dbReference>
<dbReference type="Gene3D" id="1.20.1280.50">
    <property type="match status" value="1"/>
</dbReference>
<dbReference type="InterPro" id="IPR032675">
    <property type="entry name" value="LRR_dom_sf"/>
</dbReference>
<proteinExistence type="predicted"/>
<organism evidence="2 3">
    <name type="scientific">Eutrema salsugineum</name>
    <name type="common">Saltwater cress</name>
    <name type="synonym">Sisymbrium salsugineum</name>
    <dbReference type="NCBI Taxonomy" id="72664"/>
    <lineage>
        <taxon>Eukaryota</taxon>
        <taxon>Viridiplantae</taxon>
        <taxon>Streptophyta</taxon>
        <taxon>Embryophyta</taxon>
        <taxon>Tracheophyta</taxon>
        <taxon>Spermatophyta</taxon>
        <taxon>Magnoliopsida</taxon>
        <taxon>eudicotyledons</taxon>
        <taxon>Gunneridae</taxon>
        <taxon>Pentapetalae</taxon>
        <taxon>rosids</taxon>
        <taxon>malvids</taxon>
        <taxon>Brassicales</taxon>
        <taxon>Brassicaceae</taxon>
        <taxon>Eutremeae</taxon>
        <taxon>Eutrema</taxon>
    </lineage>
</organism>
<sequence length="502" mass="57644">MDKVSQLPDDLLIKILSLVPTKNVIAMSILSKRWRSLWTLLPRLIFGEDDEDEEEHAEYNWADQINLSQVVYTTLLLHKAQVLECFHLNITTICSASEIELWVRVAVDRFVRDLKIRFCNGYGLITLPISLYRSETLETLELRSVKFLEVPSQFSFPSLKRLRLLFVKYADEESFVRLISNCPVLEDLVVETCHNDNVATFTVNVPSLESLSIRHTLPYFGTEGDVFVVHYHSLKQLTINLDYIGDIKFIGNNMPKLVEANLVSLSCHAKVLASFPNIKRLFLCLDGEVALYPIGTVLFQLVRLELCLCESNWTNMLVSVLQHSPKLQVLKLALNHFLSEDRNVCWIQPSCVPECLLLHLNTFEWRDYGGSEEEKQVAVYILKNARRLVTATIYPDSAELASKHEMFEELEIESRFSTLISVSQITLESSKHLVVFKLQCKIRLDFAGSPVWFRSLKSLHLTGLRGTEKDLMMIKELRSMSMASTSCQLFLRILQKCCLLFQ</sequence>
<dbReference type="PANTHER" id="PTHR31900">
    <property type="entry name" value="F-BOX/RNI SUPERFAMILY PROTEIN-RELATED"/>
    <property type="match status" value="1"/>
</dbReference>
<dbReference type="STRING" id="72664.V4LS90"/>
<dbReference type="InterPro" id="IPR053781">
    <property type="entry name" value="F-box_AtFBL13-like"/>
</dbReference>
<dbReference type="Pfam" id="PF08387">
    <property type="entry name" value="FBD"/>
    <property type="match status" value="1"/>
</dbReference>
<dbReference type="InterPro" id="IPR055411">
    <property type="entry name" value="LRR_FXL15/At3g58940/PEG3-like"/>
</dbReference>
<dbReference type="OMA" id="NITTICS"/>
<protein>
    <recommendedName>
        <fullName evidence="1">F-box domain-containing protein</fullName>
    </recommendedName>
</protein>
<dbReference type="InterPro" id="IPR001810">
    <property type="entry name" value="F-box_dom"/>
</dbReference>
<dbReference type="SMART" id="SM00579">
    <property type="entry name" value="FBD"/>
    <property type="match status" value="1"/>
</dbReference>
<dbReference type="EMBL" id="KI517464">
    <property type="protein sequence ID" value="ESQ42738.1"/>
    <property type="molecule type" value="Genomic_DNA"/>
</dbReference>
<evidence type="ECO:0000313" key="3">
    <source>
        <dbReference type="Proteomes" id="UP000030689"/>
    </source>
</evidence>
<feature type="domain" description="F-box" evidence="1">
    <location>
        <begin position="1"/>
        <end position="37"/>
    </location>
</feature>
<dbReference type="AlphaFoldDB" id="V4LS90"/>
<dbReference type="PROSITE" id="PS50181">
    <property type="entry name" value="FBOX"/>
    <property type="match status" value="1"/>
</dbReference>
<accession>V4LS90</accession>
<dbReference type="Gene3D" id="3.80.10.10">
    <property type="entry name" value="Ribonuclease Inhibitor"/>
    <property type="match status" value="1"/>
</dbReference>
<dbReference type="Proteomes" id="UP000030689">
    <property type="component" value="Unassembled WGS sequence"/>
</dbReference>
<dbReference type="InterPro" id="IPR036047">
    <property type="entry name" value="F-box-like_dom_sf"/>
</dbReference>
<keyword evidence="3" id="KW-1185">Reference proteome</keyword>
<dbReference type="InterPro" id="IPR006566">
    <property type="entry name" value="FBD"/>
</dbReference>
<name>V4LS90_EUTSA</name>
<dbReference type="Gramene" id="ESQ42738">
    <property type="protein sequence ID" value="ESQ42738"/>
    <property type="gene ID" value="EUTSA_v10013318mg"/>
</dbReference>
<dbReference type="Pfam" id="PF24758">
    <property type="entry name" value="LRR_At5g56370"/>
    <property type="match status" value="1"/>
</dbReference>
<dbReference type="PANTHER" id="PTHR31900:SF34">
    <property type="entry name" value="EMB|CAB62440.1-RELATED"/>
    <property type="match status" value="1"/>
</dbReference>
<dbReference type="SMART" id="SM00256">
    <property type="entry name" value="FBOX"/>
    <property type="match status" value="1"/>
</dbReference>
<dbReference type="Pfam" id="PF00646">
    <property type="entry name" value="F-box"/>
    <property type="match status" value="1"/>
</dbReference>
<gene>
    <name evidence="2" type="ORF">EUTSA_v10013318mg</name>
</gene>